<keyword evidence="4" id="KW-1185">Reference proteome</keyword>
<proteinExistence type="predicted"/>
<name>A0A327ZF79_9ACTN</name>
<protein>
    <submittedName>
        <fullName evidence="3">Uncharacterized protein</fullName>
    </submittedName>
</protein>
<dbReference type="Proteomes" id="UP000249341">
    <property type="component" value="Unassembled WGS sequence"/>
</dbReference>
<feature type="compositionally biased region" description="Basic residues" evidence="1">
    <location>
        <begin position="40"/>
        <end position="54"/>
    </location>
</feature>
<evidence type="ECO:0000256" key="2">
    <source>
        <dbReference type="SAM" id="Phobius"/>
    </source>
</evidence>
<feature type="region of interest" description="Disordered" evidence="1">
    <location>
        <begin position="84"/>
        <end position="164"/>
    </location>
</feature>
<keyword evidence="2" id="KW-0812">Transmembrane</keyword>
<feature type="transmembrane region" description="Helical" evidence="2">
    <location>
        <begin position="57"/>
        <end position="78"/>
    </location>
</feature>
<evidence type="ECO:0000256" key="1">
    <source>
        <dbReference type="SAM" id="MobiDB-lite"/>
    </source>
</evidence>
<accession>A0A327ZF79</accession>
<evidence type="ECO:0000313" key="4">
    <source>
        <dbReference type="Proteomes" id="UP000249341"/>
    </source>
</evidence>
<gene>
    <name evidence="3" type="ORF">B0I29_10561</name>
</gene>
<feature type="compositionally biased region" description="Low complexity" evidence="1">
    <location>
        <begin position="117"/>
        <end position="147"/>
    </location>
</feature>
<keyword evidence="2" id="KW-0472">Membrane</keyword>
<dbReference type="OrthoDB" id="4147502at2"/>
<dbReference type="AlphaFoldDB" id="A0A327ZF79"/>
<sequence length="280" mass="28675">MRLSDDELRAALRAEAAGHEPDREAMLDRIAMSATAQPVTRRRAAGHAPRRGPKVRMAAAATAVVALFAGGGFANWALAGSNDAAPPAPAPVPALTSAPQKEPSATSSKEPSEKPSKTPSRTPSSAAPSTAPSKTPATATPSPTLTKGQPGFTRTEQGPLWSDGSVVAEGSSVITLKSTEELTSLDVVIRVARTEGLVSRGATKQTPGGSVTASVTEEADALLYRFTLASADTLDPGTYTFTAKYTAAARNAGGDTYEVTASTASAPSLDVYGNFYASTP</sequence>
<feature type="region of interest" description="Disordered" evidence="1">
    <location>
        <begin position="33"/>
        <end position="54"/>
    </location>
</feature>
<comment type="caution">
    <text evidence="3">The sequence shown here is derived from an EMBL/GenBank/DDBJ whole genome shotgun (WGS) entry which is preliminary data.</text>
</comment>
<keyword evidence="2" id="KW-1133">Transmembrane helix</keyword>
<dbReference type="EMBL" id="QLMJ01000005">
    <property type="protein sequence ID" value="RAK38115.1"/>
    <property type="molecule type" value="Genomic_DNA"/>
</dbReference>
<dbReference type="RefSeq" id="WP_111649246.1">
    <property type="nucleotide sequence ID" value="NZ_JACHWI010000002.1"/>
</dbReference>
<reference evidence="3 4" key="1">
    <citation type="submission" date="2018-06" db="EMBL/GenBank/DDBJ databases">
        <title>Genomic Encyclopedia of Type Strains, Phase III (KMG-III): the genomes of soil and plant-associated and newly described type strains.</title>
        <authorList>
            <person name="Whitman W."/>
        </authorList>
    </citation>
    <scope>NUCLEOTIDE SEQUENCE [LARGE SCALE GENOMIC DNA]</scope>
    <source>
        <strain evidence="3 4">CGMCC 4.7090</strain>
    </source>
</reference>
<organism evidence="3 4">
    <name type="scientific">Actinoplanes lutulentus</name>
    <dbReference type="NCBI Taxonomy" id="1287878"/>
    <lineage>
        <taxon>Bacteria</taxon>
        <taxon>Bacillati</taxon>
        <taxon>Actinomycetota</taxon>
        <taxon>Actinomycetes</taxon>
        <taxon>Micromonosporales</taxon>
        <taxon>Micromonosporaceae</taxon>
        <taxon>Actinoplanes</taxon>
    </lineage>
</organism>
<feature type="compositionally biased region" description="Low complexity" evidence="1">
    <location>
        <begin position="93"/>
        <end position="109"/>
    </location>
</feature>
<evidence type="ECO:0000313" key="3">
    <source>
        <dbReference type="EMBL" id="RAK38115.1"/>
    </source>
</evidence>